<evidence type="ECO:0000256" key="4">
    <source>
        <dbReference type="ARBA" id="ARBA00022630"/>
    </source>
</evidence>
<dbReference type="InterPro" id="IPR023753">
    <property type="entry name" value="FAD/NAD-binding_dom"/>
</dbReference>
<dbReference type="InterPro" id="IPR036188">
    <property type="entry name" value="FAD/NAD-bd_sf"/>
</dbReference>
<dbReference type="Gene3D" id="3.30.390.30">
    <property type="match status" value="1"/>
</dbReference>
<dbReference type="Proteomes" id="UP000749559">
    <property type="component" value="Unassembled WGS sequence"/>
</dbReference>
<dbReference type="PANTHER" id="PTHR43429">
    <property type="entry name" value="PYRIDINE NUCLEOTIDE-DISULFIDE OXIDOREDUCTASE DOMAIN-CONTAINING"/>
    <property type="match status" value="1"/>
</dbReference>
<dbReference type="InterPro" id="IPR050260">
    <property type="entry name" value="FAD-bd_OxRdtase"/>
</dbReference>
<keyword evidence="4" id="KW-0285">Flavoprotein</keyword>
<proteinExistence type="inferred from homology"/>
<protein>
    <recommendedName>
        <fullName evidence="3">Pyridine nucleotide-disulfide oxidoreductase domain-containing protein 1</fullName>
    </recommendedName>
</protein>
<reference evidence="8" key="1">
    <citation type="submission" date="2022-03" db="EMBL/GenBank/DDBJ databases">
        <authorList>
            <person name="Martin C."/>
        </authorList>
    </citation>
    <scope>NUCLEOTIDE SEQUENCE</scope>
</reference>
<dbReference type="SUPFAM" id="SSF51905">
    <property type="entry name" value="FAD/NAD(P)-binding domain"/>
    <property type="match status" value="1"/>
</dbReference>
<feature type="compositionally biased region" description="Polar residues" evidence="7">
    <location>
        <begin position="214"/>
        <end position="226"/>
    </location>
</feature>
<dbReference type="PANTHER" id="PTHR43429:SF2">
    <property type="entry name" value="PYRIDINE NUCLEOTIDE-DISULFIDE OXIDOREDUCTASE DOMAIN-CONTAINING PROTEIN 1"/>
    <property type="match status" value="1"/>
</dbReference>
<evidence type="ECO:0000256" key="2">
    <source>
        <dbReference type="ARBA" id="ARBA00008147"/>
    </source>
</evidence>
<sequence length="507" mass="55241">MEARENHGASKYIIIGGGIAGVSCAEMLADVSPDDSVLLLTASSLIKSVTNYKKIGKTLEEFDVEEKAVSSINTQCANVRAIHTAVSAISAAQHEVYTDQGVFSYEKLCICTGGVPKLLAPQNPHVIGIRDTESVKELQNRLANAQRILVVGNGGIATEIVYEIEGCDIIWAVKDDSITSTFVDCGAAQFFLPQLKNDKSTESGGPMKRLKYTTAETPGVSSSTKGSHGGALGPDWHSGIDMKGQTKKSHNIHVEYKVEVKAIYTAEEMRESGKTADVVPNLTEHSDLLKSPGGDKTLLNHSWAVYAELTNGKIYGCDFIISATGVTPCPPTCLDENQLELASDGGVKVDDNMRTNLTNIYAAGDICTASWKPSKHWHQMRLWSQARQMGAYAAQCMTAHSKGEEMTLDFCFEMFAHSTKFFNYKVILLGCFNAQGLGSDHELLIRVTEGKEYVKAVMQDGRMMGAILIGETDLEETFENLILNGMDLSSYGEDLLDPNVDIEDYFD</sequence>
<evidence type="ECO:0000313" key="8">
    <source>
        <dbReference type="EMBL" id="CAH1798790.1"/>
    </source>
</evidence>
<gene>
    <name evidence="8" type="ORF">OFUS_LOCUS22881</name>
</gene>
<keyword evidence="5" id="KW-0274">FAD</keyword>
<dbReference type="OrthoDB" id="202203at2759"/>
<feature type="region of interest" description="Disordered" evidence="7">
    <location>
        <begin position="200"/>
        <end position="247"/>
    </location>
</feature>
<dbReference type="InterPro" id="IPR036291">
    <property type="entry name" value="NAD(P)-bd_dom_sf"/>
</dbReference>
<dbReference type="InterPro" id="IPR016156">
    <property type="entry name" value="FAD/NAD-linked_Rdtase_dimer_sf"/>
</dbReference>
<keyword evidence="6" id="KW-0560">Oxidoreductase</keyword>
<evidence type="ECO:0000256" key="3">
    <source>
        <dbReference type="ARBA" id="ARBA00018240"/>
    </source>
</evidence>
<accession>A0A8J1TDX5</accession>
<comment type="similarity">
    <text evidence="2">Belongs to the class-I pyridine nucleotide-disulfide oxidoreductase family. PYROXD1 subfamily.</text>
</comment>
<evidence type="ECO:0000256" key="5">
    <source>
        <dbReference type="ARBA" id="ARBA00022827"/>
    </source>
</evidence>
<name>A0A8J1TDX5_OWEFU</name>
<dbReference type="SUPFAM" id="SSF51735">
    <property type="entry name" value="NAD(P)-binding Rossmann-fold domains"/>
    <property type="match status" value="1"/>
</dbReference>
<organism evidence="8 9">
    <name type="scientific">Owenia fusiformis</name>
    <name type="common">Polychaete worm</name>
    <dbReference type="NCBI Taxonomy" id="6347"/>
    <lineage>
        <taxon>Eukaryota</taxon>
        <taxon>Metazoa</taxon>
        <taxon>Spiralia</taxon>
        <taxon>Lophotrochozoa</taxon>
        <taxon>Annelida</taxon>
        <taxon>Polychaeta</taxon>
        <taxon>Sedentaria</taxon>
        <taxon>Canalipalpata</taxon>
        <taxon>Sabellida</taxon>
        <taxon>Oweniida</taxon>
        <taxon>Oweniidae</taxon>
        <taxon>Owenia</taxon>
    </lineage>
</organism>
<evidence type="ECO:0000256" key="6">
    <source>
        <dbReference type="ARBA" id="ARBA00023002"/>
    </source>
</evidence>
<evidence type="ECO:0000256" key="7">
    <source>
        <dbReference type="SAM" id="MobiDB-lite"/>
    </source>
</evidence>
<comment type="caution">
    <text evidence="8">The sequence shown here is derived from an EMBL/GenBank/DDBJ whole genome shotgun (WGS) entry which is preliminary data.</text>
</comment>
<evidence type="ECO:0000313" key="9">
    <source>
        <dbReference type="Proteomes" id="UP000749559"/>
    </source>
</evidence>
<dbReference type="Pfam" id="PF07992">
    <property type="entry name" value="Pyr_redox_2"/>
    <property type="match status" value="2"/>
</dbReference>
<dbReference type="GO" id="GO:0016491">
    <property type="term" value="F:oxidoreductase activity"/>
    <property type="evidence" value="ECO:0007669"/>
    <property type="project" value="UniProtKB-KW"/>
</dbReference>
<dbReference type="Pfam" id="PF18267">
    <property type="entry name" value="Rubredoxin_C"/>
    <property type="match status" value="1"/>
</dbReference>
<evidence type="ECO:0000256" key="1">
    <source>
        <dbReference type="ARBA" id="ARBA00001974"/>
    </source>
</evidence>
<dbReference type="PROSITE" id="PS51257">
    <property type="entry name" value="PROKAR_LIPOPROTEIN"/>
    <property type="match status" value="1"/>
</dbReference>
<comment type="cofactor">
    <cofactor evidence="1">
        <name>FAD</name>
        <dbReference type="ChEBI" id="CHEBI:57692"/>
    </cofactor>
</comment>
<dbReference type="EMBL" id="CAIIXF020000011">
    <property type="protein sequence ID" value="CAH1798790.1"/>
    <property type="molecule type" value="Genomic_DNA"/>
</dbReference>
<dbReference type="AlphaFoldDB" id="A0A8J1TDX5"/>
<keyword evidence="9" id="KW-1185">Reference proteome</keyword>
<dbReference type="Gene3D" id="3.50.50.60">
    <property type="entry name" value="FAD/NAD(P)-binding domain"/>
    <property type="match status" value="3"/>
</dbReference>
<dbReference type="InterPro" id="IPR041575">
    <property type="entry name" value="Rubredoxin_C"/>
</dbReference>
<dbReference type="PRINTS" id="PR00368">
    <property type="entry name" value="FADPNR"/>
</dbReference>